<comment type="caution">
    <text evidence="2">The sequence shown here is derived from an EMBL/GenBank/DDBJ whole genome shotgun (WGS) entry which is preliminary data.</text>
</comment>
<evidence type="ECO:0000256" key="1">
    <source>
        <dbReference type="SAM" id="Phobius"/>
    </source>
</evidence>
<keyword evidence="1" id="KW-0812">Transmembrane</keyword>
<name>A0ABT9H839_9SPHN</name>
<evidence type="ECO:0000313" key="2">
    <source>
        <dbReference type="EMBL" id="MDP4539478.1"/>
    </source>
</evidence>
<keyword evidence="3" id="KW-1185">Reference proteome</keyword>
<protein>
    <submittedName>
        <fullName evidence="2">Uncharacterized protein</fullName>
    </submittedName>
</protein>
<keyword evidence="1" id="KW-1133">Transmembrane helix</keyword>
<proteinExistence type="predicted"/>
<evidence type="ECO:0000313" key="3">
    <source>
        <dbReference type="Proteomes" id="UP001235664"/>
    </source>
</evidence>
<keyword evidence="1" id="KW-0472">Membrane</keyword>
<dbReference type="Proteomes" id="UP001235664">
    <property type="component" value="Unassembled WGS sequence"/>
</dbReference>
<dbReference type="EMBL" id="JAVAIL010000002">
    <property type="protein sequence ID" value="MDP4539478.1"/>
    <property type="molecule type" value="Genomic_DNA"/>
</dbReference>
<feature type="transmembrane region" description="Helical" evidence="1">
    <location>
        <begin position="26"/>
        <end position="44"/>
    </location>
</feature>
<reference evidence="2 3" key="1">
    <citation type="submission" date="2023-08" db="EMBL/GenBank/DDBJ databases">
        <title>genomic of DY56.</title>
        <authorList>
            <person name="Wang Y."/>
        </authorList>
    </citation>
    <scope>NUCLEOTIDE SEQUENCE [LARGE SCALE GENOMIC DNA]</scope>
    <source>
        <strain evidence="2 3">DY56-A-20</strain>
    </source>
</reference>
<gene>
    <name evidence="2" type="ORF">Q9K01_07590</name>
</gene>
<dbReference type="RefSeq" id="WP_305929604.1">
    <property type="nucleotide sequence ID" value="NZ_JAVAIL010000002.1"/>
</dbReference>
<sequence>MDIVTIAIAVVAIIVAWKVLAGLAKTLALLVILALAAFVVFGGVI</sequence>
<organism evidence="2 3">
    <name type="scientific">Qipengyuania benthica</name>
    <dbReference type="NCBI Taxonomy" id="3067651"/>
    <lineage>
        <taxon>Bacteria</taxon>
        <taxon>Pseudomonadati</taxon>
        <taxon>Pseudomonadota</taxon>
        <taxon>Alphaproteobacteria</taxon>
        <taxon>Sphingomonadales</taxon>
        <taxon>Erythrobacteraceae</taxon>
        <taxon>Qipengyuania</taxon>
    </lineage>
</organism>
<accession>A0ABT9H839</accession>